<dbReference type="EMBL" id="PEZT01000023">
    <property type="protein sequence ID" value="PIS09009.1"/>
    <property type="molecule type" value="Genomic_DNA"/>
</dbReference>
<dbReference type="GO" id="GO:0005886">
    <property type="term" value="C:plasma membrane"/>
    <property type="evidence" value="ECO:0007669"/>
    <property type="project" value="TreeGrafter"/>
</dbReference>
<reference evidence="6" key="1">
    <citation type="submission" date="2017-09" db="EMBL/GenBank/DDBJ databases">
        <title>Depth-based differentiation of microbial function through sediment-hosted aquifers and enrichment of novel symbionts in the deep terrestrial subsurface.</title>
        <authorList>
            <person name="Probst A.J."/>
            <person name="Ladd B."/>
            <person name="Jarett J.K."/>
            <person name="Geller-Mcgrath D.E."/>
            <person name="Sieber C.M.K."/>
            <person name="Emerson J.B."/>
            <person name="Anantharaman K."/>
            <person name="Thomas B.C."/>
            <person name="Malmstrom R."/>
            <person name="Stieglmeier M."/>
            <person name="Klingl A."/>
            <person name="Woyke T."/>
            <person name="Ryan C.M."/>
            <person name="Banfield J.F."/>
        </authorList>
    </citation>
    <scope>NUCLEOTIDE SEQUENCE [LARGE SCALE GENOMIC DNA]</scope>
</reference>
<dbReference type="Gene3D" id="3.30.300.160">
    <property type="entry name" value="Type II secretion system, protein E, N-terminal domain"/>
    <property type="match status" value="1"/>
</dbReference>
<dbReference type="InterPro" id="IPR037257">
    <property type="entry name" value="T2SS_E_N_sf"/>
</dbReference>
<dbReference type="GO" id="GO:0005524">
    <property type="term" value="F:ATP binding"/>
    <property type="evidence" value="ECO:0007669"/>
    <property type="project" value="UniProtKB-KW"/>
</dbReference>
<dbReference type="InterPro" id="IPR003593">
    <property type="entry name" value="AAA+_ATPase"/>
</dbReference>
<comment type="caution">
    <text evidence="5">The sequence shown here is derived from an EMBL/GenBank/DDBJ whole genome shotgun (WGS) entry which is preliminary data.</text>
</comment>
<dbReference type="Gene3D" id="3.40.50.300">
    <property type="entry name" value="P-loop containing nucleotide triphosphate hydrolases"/>
    <property type="match status" value="1"/>
</dbReference>
<evidence type="ECO:0000313" key="5">
    <source>
        <dbReference type="EMBL" id="PIS09009.1"/>
    </source>
</evidence>
<dbReference type="PROSITE" id="PS00662">
    <property type="entry name" value="T2SP_E"/>
    <property type="match status" value="1"/>
</dbReference>
<proteinExistence type="inferred from homology"/>
<dbReference type="PANTHER" id="PTHR30258:SF3">
    <property type="entry name" value="SLL1921 PROTEIN"/>
    <property type="match status" value="1"/>
</dbReference>
<keyword evidence="2" id="KW-0547">Nucleotide-binding</keyword>
<dbReference type="InterPro" id="IPR001482">
    <property type="entry name" value="T2SS/T4SS_dom"/>
</dbReference>
<dbReference type="FunFam" id="3.40.50.300:FF:000398">
    <property type="entry name" value="Type IV pilus assembly ATPase PilB"/>
    <property type="match status" value="1"/>
</dbReference>
<sequence length="563" mass="63098">MEILPNDILRQVVLKSGFVSEKEYDEAASAAADLKKPVSDILIFRGLISESVLGQLIAEYYQVPYIKIGNKVIPLEILDLIPEHLAKSYRVIPFKLENGVLSVAMESPKNLEAHEVIRRRTGLKIQPCFITSPDFKRSLSQYKRNIKKEFEKVIQENVSKTDKVDNKKELAEVASELPVIEILNTILEYAIAEKASDVHIEIMANEVIVRLRIDGVLRDVINLPKSVHAAIIARIKILSNLKIDEHRIPQDGRFKFSIGEEAISLRTSILPAFYGENAVMRLLFESARPLSLEELGLSGKNLTWIQESIKKSHGMILVTGPTGCGKTTTLYSILNMLNEISVKICTIENPVEYDINRVTQIQINPKTGLTFASGLRSLLRHDPDIMMVGEIRDKETAQVSVHAALTGHLVLSTLHTNDASGTIPRFIDMGVEPFLLASTINIVIAQRLVRQICSACIEEYRPDDQRLNFIRQKFGDQVLKQKFYKGRGCEECSNSGYKGRVGIFEVMVVNEKIREMTLVRASSEKIHQEAIKGGLMINMIEDGLNKIASGITSIEEVLRVAED</sequence>
<dbReference type="SUPFAM" id="SSF160246">
    <property type="entry name" value="EspE N-terminal domain-like"/>
    <property type="match status" value="1"/>
</dbReference>
<feature type="domain" description="Bacterial type II secretion system protein E" evidence="4">
    <location>
        <begin position="379"/>
        <end position="393"/>
    </location>
</feature>
<protein>
    <recommendedName>
        <fullName evidence="4">Bacterial type II secretion system protein E domain-containing protein</fullName>
    </recommendedName>
</protein>
<evidence type="ECO:0000259" key="4">
    <source>
        <dbReference type="PROSITE" id="PS00662"/>
    </source>
</evidence>
<dbReference type="PANTHER" id="PTHR30258">
    <property type="entry name" value="TYPE II SECRETION SYSTEM PROTEIN GSPE-RELATED"/>
    <property type="match status" value="1"/>
</dbReference>
<name>A0A2H0WAT8_9BACT</name>
<dbReference type="CDD" id="cd01129">
    <property type="entry name" value="PulE-GspE-like"/>
    <property type="match status" value="1"/>
</dbReference>
<dbReference type="GO" id="GO:0016887">
    <property type="term" value="F:ATP hydrolysis activity"/>
    <property type="evidence" value="ECO:0007669"/>
    <property type="project" value="TreeGrafter"/>
</dbReference>
<evidence type="ECO:0000256" key="2">
    <source>
        <dbReference type="ARBA" id="ARBA00022741"/>
    </source>
</evidence>
<gene>
    <name evidence="5" type="ORF">COT75_04070</name>
</gene>
<dbReference type="Gene3D" id="3.30.450.90">
    <property type="match status" value="1"/>
</dbReference>
<dbReference type="AlphaFoldDB" id="A0A2H0WAT8"/>
<dbReference type="Pfam" id="PF00437">
    <property type="entry name" value="T2SSE"/>
    <property type="match status" value="1"/>
</dbReference>
<dbReference type="SUPFAM" id="SSF52540">
    <property type="entry name" value="P-loop containing nucleoside triphosphate hydrolases"/>
    <property type="match status" value="1"/>
</dbReference>
<dbReference type="Pfam" id="PF05157">
    <property type="entry name" value="MshEN"/>
    <property type="match status" value="1"/>
</dbReference>
<comment type="similarity">
    <text evidence="1">Belongs to the GSP E family.</text>
</comment>
<evidence type="ECO:0000256" key="3">
    <source>
        <dbReference type="ARBA" id="ARBA00022840"/>
    </source>
</evidence>
<dbReference type="Proteomes" id="UP000230093">
    <property type="component" value="Unassembled WGS sequence"/>
</dbReference>
<dbReference type="InterPro" id="IPR007831">
    <property type="entry name" value="T2SS_GspE_N"/>
</dbReference>
<keyword evidence="3" id="KW-0067">ATP-binding</keyword>
<evidence type="ECO:0000256" key="1">
    <source>
        <dbReference type="ARBA" id="ARBA00006611"/>
    </source>
</evidence>
<evidence type="ECO:0000313" key="6">
    <source>
        <dbReference type="Proteomes" id="UP000230093"/>
    </source>
</evidence>
<accession>A0A2H0WAT8</accession>
<organism evidence="5 6">
    <name type="scientific">Candidatus Beckwithbacteria bacterium CG10_big_fil_rev_8_21_14_0_10_34_10</name>
    <dbReference type="NCBI Taxonomy" id="1974495"/>
    <lineage>
        <taxon>Bacteria</taxon>
        <taxon>Candidatus Beckwithiibacteriota</taxon>
    </lineage>
</organism>
<dbReference type="SMART" id="SM00382">
    <property type="entry name" value="AAA"/>
    <property type="match status" value="1"/>
</dbReference>
<dbReference type="InterPro" id="IPR027417">
    <property type="entry name" value="P-loop_NTPase"/>
</dbReference>